<dbReference type="Proteomes" id="UP001243989">
    <property type="component" value="Unassembled WGS sequence"/>
</dbReference>
<accession>A0AAJ0A0Z2</accession>
<dbReference type="Gene3D" id="3.40.50.720">
    <property type="entry name" value="NAD(P)-binding Rossmann-like Domain"/>
    <property type="match status" value="1"/>
</dbReference>
<keyword evidence="3" id="KW-0560">Oxidoreductase</keyword>
<keyword evidence="2" id="KW-0521">NADP</keyword>
<dbReference type="Pfam" id="PF00106">
    <property type="entry name" value="adh_short"/>
    <property type="match status" value="1"/>
</dbReference>
<evidence type="ECO:0000256" key="3">
    <source>
        <dbReference type="ARBA" id="ARBA00023002"/>
    </source>
</evidence>
<dbReference type="EMBL" id="JAHMHQ010000004">
    <property type="protein sequence ID" value="KAK1640127.1"/>
    <property type="molecule type" value="Genomic_DNA"/>
</dbReference>
<keyword evidence="5" id="KW-1185">Reference proteome</keyword>
<dbReference type="RefSeq" id="XP_060448734.1">
    <property type="nucleotide sequence ID" value="XM_060595714.1"/>
</dbReference>
<sequence>MPSGWSIGYHYDSFWLITKHRDTFRHVEDDSYKATNLNEYHAYLSSLTSHRTITKQPSIVNSPTVALITGANGGIGRAAAEILASAHGYHVIIGSRSLKAGRDVADALTSRGLSASAIQLDLTADKDILAAAAFISETFGKLDVLVNNAGAHFDMNDNLSVCEQWTSTFSTNVIGTAVLTDALLPLLRKAQFPRIVFVSSTKGSMAAALDGSAGFYDVAVKAYDASKAAVNMLAIGYARVLKGDGGVANAVCPGLIETKMTAFMGKDLLANHGAASVELGAKRIVEMATLEEGSAVSGAFSNRDGTIPW</sequence>
<evidence type="ECO:0000313" key="4">
    <source>
        <dbReference type="EMBL" id="KAK1640127.1"/>
    </source>
</evidence>
<evidence type="ECO:0000256" key="1">
    <source>
        <dbReference type="ARBA" id="ARBA00006484"/>
    </source>
</evidence>
<evidence type="ECO:0000313" key="5">
    <source>
        <dbReference type="Proteomes" id="UP001243989"/>
    </source>
</evidence>
<dbReference type="GeneID" id="85480576"/>
<reference evidence="4" key="1">
    <citation type="submission" date="2021-06" db="EMBL/GenBank/DDBJ databases">
        <title>Comparative genomics, transcriptomics and evolutionary studies reveal genomic signatures of adaptation to plant cell wall in hemibiotrophic fungi.</title>
        <authorList>
            <consortium name="DOE Joint Genome Institute"/>
            <person name="Baroncelli R."/>
            <person name="Diaz J.F."/>
            <person name="Benocci T."/>
            <person name="Peng M."/>
            <person name="Battaglia E."/>
            <person name="Haridas S."/>
            <person name="Andreopoulos W."/>
            <person name="Labutti K."/>
            <person name="Pangilinan J."/>
            <person name="Floch G.L."/>
            <person name="Makela M.R."/>
            <person name="Henrissat B."/>
            <person name="Grigoriev I.V."/>
            <person name="Crouch J.A."/>
            <person name="De Vries R.P."/>
            <person name="Sukno S.A."/>
            <person name="Thon M.R."/>
        </authorList>
    </citation>
    <scope>NUCLEOTIDE SEQUENCE</scope>
    <source>
        <strain evidence="4">CBS 102054</strain>
    </source>
</reference>
<dbReference type="SUPFAM" id="SSF51735">
    <property type="entry name" value="NAD(P)-binding Rossmann-fold domains"/>
    <property type="match status" value="1"/>
</dbReference>
<dbReference type="GO" id="GO:0016491">
    <property type="term" value="F:oxidoreductase activity"/>
    <property type="evidence" value="ECO:0007669"/>
    <property type="project" value="UniProtKB-KW"/>
</dbReference>
<proteinExistence type="inferred from homology"/>
<evidence type="ECO:0000256" key="2">
    <source>
        <dbReference type="ARBA" id="ARBA00022857"/>
    </source>
</evidence>
<protein>
    <submittedName>
        <fullName evidence="4">Uncharacterized protein</fullName>
    </submittedName>
</protein>
<comment type="caution">
    <text evidence="4">The sequence shown here is derived from an EMBL/GenBank/DDBJ whole genome shotgun (WGS) entry which is preliminary data.</text>
</comment>
<organism evidence="4 5">
    <name type="scientific">Colletotrichum phormii</name>
    <dbReference type="NCBI Taxonomy" id="359342"/>
    <lineage>
        <taxon>Eukaryota</taxon>
        <taxon>Fungi</taxon>
        <taxon>Dikarya</taxon>
        <taxon>Ascomycota</taxon>
        <taxon>Pezizomycotina</taxon>
        <taxon>Sordariomycetes</taxon>
        <taxon>Hypocreomycetidae</taxon>
        <taxon>Glomerellales</taxon>
        <taxon>Glomerellaceae</taxon>
        <taxon>Colletotrichum</taxon>
        <taxon>Colletotrichum acutatum species complex</taxon>
    </lineage>
</organism>
<dbReference type="InterPro" id="IPR036291">
    <property type="entry name" value="NAD(P)-bd_dom_sf"/>
</dbReference>
<comment type="similarity">
    <text evidence="1">Belongs to the short-chain dehydrogenases/reductases (SDR) family.</text>
</comment>
<dbReference type="PANTHER" id="PTHR43963">
    <property type="entry name" value="CARBONYL REDUCTASE 1-RELATED"/>
    <property type="match status" value="1"/>
</dbReference>
<gene>
    <name evidence="4" type="ORF">BDP81DRAFT_509027</name>
</gene>
<dbReference type="PANTHER" id="PTHR43963:SF6">
    <property type="entry name" value="CHAIN DEHYDROGENASE FAMILY PROTEIN, PUTATIVE (AFU_ORTHOLOGUE AFUA_3G15350)-RELATED"/>
    <property type="match status" value="1"/>
</dbReference>
<dbReference type="AlphaFoldDB" id="A0AAJ0A0Z2"/>
<name>A0AAJ0A0Z2_9PEZI</name>
<dbReference type="InterPro" id="IPR002347">
    <property type="entry name" value="SDR_fam"/>
</dbReference>
<dbReference type="PRINTS" id="PR00081">
    <property type="entry name" value="GDHRDH"/>
</dbReference>